<feature type="domain" description="Type II secretion system protein GspF" evidence="10">
    <location>
        <begin position="134"/>
        <end position="259"/>
    </location>
</feature>
<dbReference type="PRINTS" id="PR00811">
    <property type="entry name" value="BCTERIALGSPD"/>
</dbReference>
<evidence type="ECO:0000259" key="9">
    <source>
        <dbReference type="Pfam" id="PF00263"/>
    </source>
</evidence>
<feature type="transmembrane region" description="Helical" evidence="8">
    <location>
        <begin position="1557"/>
        <end position="1583"/>
    </location>
</feature>
<dbReference type="InterPro" id="IPR019734">
    <property type="entry name" value="TPR_rpt"/>
</dbReference>
<dbReference type="SMART" id="SM00028">
    <property type="entry name" value="TPR"/>
    <property type="match status" value="4"/>
</dbReference>
<dbReference type="InterPro" id="IPR018076">
    <property type="entry name" value="T2SS_GspF_dom"/>
</dbReference>
<evidence type="ECO:0000313" key="13">
    <source>
        <dbReference type="EMBL" id="CAK8994387.1"/>
    </source>
</evidence>
<dbReference type="PROSITE" id="PS50005">
    <property type="entry name" value="TPR"/>
    <property type="match status" value="2"/>
</dbReference>
<feature type="domain" description="Type II/III secretion system secretin-like" evidence="9">
    <location>
        <begin position="693"/>
        <end position="855"/>
    </location>
</feature>
<evidence type="ECO:0000256" key="6">
    <source>
        <dbReference type="PROSITE-ProRule" id="PRU00339"/>
    </source>
</evidence>
<dbReference type="InterPro" id="IPR001775">
    <property type="entry name" value="GspD/PilQ"/>
</dbReference>
<keyword evidence="4 8" id="KW-1133">Transmembrane helix</keyword>
<feature type="domain" description="TadE-like" evidence="11">
    <location>
        <begin position="1555"/>
        <end position="1596"/>
    </location>
</feature>
<keyword evidence="2" id="KW-1003">Cell membrane</keyword>
<dbReference type="InterPro" id="IPR011990">
    <property type="entry name" value="TPR-like_helical_dom_sf"/>
</dbReference>
<dbReference type="PANTHER" id="PTHR30332:SF17">
    <property type="entry name" value="TYPE IV PILIATION SYSTEM PROTEIN DR_0774-RELATED"/>
    <property type="match status" value="1"/>
</dbReference>
<name>A0ABP0HX97_9DINO</name>
<evidence type="ECO:0000256" key="7">
    <source>
        <dbReference type="SAM" id="MobiDB-lite"/>
    </source>
</evidence>
<evidence type="ECO:0000259" key="12">
    <source>
        <dbReference type="Pfam" id="PF13629"/>
    </source>
</evidence>
<evidence type="ECO:0000256" key="5">
    <source>
        <dbReference type="ARBA" id="ARBA00023136"/>
    </source>
</evidence>
<feature type="region of interest" description="Disordered" evidence="7">
    <location>
        <begin position="325"/>
        <end position="404"/>
    </location>
</feature>
<gene>
    <name evidence="13" type="ORF">SCF082_LOCUS3918</name>
</gene>
<dbReference type="InterPro" id="IPR012495">
    <property type="entry name" value="TadE-like_dom"/>
</dbReference>
<evidence type="ECO:0000259" key="11">
    <source>
        <dbReference type="Pfam" id="PF07811"/>
    </source>
</evidence>
<accession>A0ABP0HX97</accession>
<dbReference type="InterPro" id="IPR050810">
    <property type="entry name" value="Bact_Secretion_Sys_Channel"/>
</dbReference>
<protein>
    <submittedName>
        <fullName evidence="13">Uncharacterized protein y4xJ</fullName>
    </submittedName>
</protein>
<dbReference type="Pfam" id="PF13629">
    <property type="entry name" value="T2SS-T3SS_pil_N"/>
    <property type="match status" value="1"/>
</dbReference>
<dbReference type="SUPFAM" id="SSF48452">
    <property type="entry name" value="TPR-like"/>
    <property type="match status" value="1"/>
</dbReference>
<feature type="transmembrane region" description="Helical" evidence="8">
    <location>
        <begin position="233"/>
        <end position="257"/>
    </location>
</feature>
<dbReference type="PANTHER" id="PTHR30332">
    <property type="entry name" value="PROBABLE GENERAL SECRETION PATHWAY PROTEIN D"/>
    <property type="match status" value="1"/>
</dbReference>
<keyword evidence="14" id="KW-1185">Reference proteome</keyword>
<evidence type="ECO:0000256" key="1">
    <source>
        <dbReference type="ARBA" id="ARBA00004651"/>
    </source>
</evidence>
<dbReference type="EMBL" id="CAXAMM010002013">
    <property type="protein sequence ID" value="CAK8994387.1"/>
    <property type="molecule type" value="Genomic_DNA"/>
</dbReference>
<evidence type="ECO:0000259" key="10">
    <source>
        <dbReference type="Pfam" id="PF00482"/>
    </source>
</evidence>
<dbReference type="InterPro" id="IPR042094">
    <property type="entry name" value="T2SS_GspF_sf"/>
</dbReference>
<feature type="transmembrane region" description="Helical" evidence="8">
    <location>
        <begin position="50"/>
        <end position="71"/>
    </location>
</feature>
<feature type="repeat" description="TPR" evidence="6">
    <location>
        <begin position="1256"/>
        <end position="1289"/>
    </location>
</feature>
<evidence type="ECO:0000256" key="2">
    <source>
        <dbReference type="ARBA" id="ARBA00022475"/>
    </source>
</evidence>
<dbReference type="Gene3D" id="1.25.40.10">
    <property type="entry name" value="Tetratricopeptide repeat domain"/>
    <property type="match status" value="1"/>
</dbReference>
<evidence type="ECO:0000256" key="3">
    <source>
        <dbReference type="ARBA" id="ARBA00022692"/>
    </source>
</evidence>
<dbReference type="Pfam" id="PF14559">
    <property type="entry name" value="TPR_19"/>
    <property type="match status" value="1"/>
</dbReference>
<dbReference type="Pfam" id="PF00482">
    <property type="entry name" value="T2SSF"/>
    <property type="match status" value="1"/>
</dbReference>
<dbReference type="Pfam" id="PF00263">
    <property type="entry name" value="Secretin"/>
    <property type="match status" value="1"/>
</dbReference>
<evidence type="ECO:0000256" key="8">
    <source>
        <dbReference type="SAM" id="Phobius"/>
    </source>
</evidence>
<dbReference type="Gene3D" id="1.20.81.30">
    <property type="entry name" value="Type II secretion system (T2SS), domain F"/>
    <property type="match status" value="1"/>
</dbReference>
<evidence type="ECO:0000313" key="14">
    <source>
        <dbReference type="Proteomes" id="UP001642464"/>
    </source>
</evidence>
<keyword evidence="3 8" id="KW-0812">Transmembrane</keyword>
<feature type="transmembrane region" description="Helical" evidence="8">
    <location>
        <begin position="91"/>
        <end position="115"/>
    </location>
</feature>
<dbReference type="InterPro" id="IPR004846">
    <property type="entry name" value="T2SS/T3SS_dom"/>
</dbReference>
<keyword evidence="5 8" id="KW-0472">Membrane</keyword>
<feature type="domain" description="Pilus formation protein N-terminal" evidence="12">
    <location>
        <begin position="419"/>
        <end position="489"/>
    </location>
</feature>
<dbReference type="PROSITE" id="PS00875">
    <property type="entry name" value="T2SP_D"/>
    <property type="match status" value="1"/>
</dbReference>
<keyword evidence="6" id="KW-0802">TPR repeat</keyword>
<feature type="repeat" description="TPR" evidence="6">
    <location>
        <begin position="1320"/>
        <end position="1353"/>
    </location>
</feature>
<dbReference type="InterPro" id="IPR004845">
    <property type="entry name" value="T2SS_GspD_CS"/>
</dbReference>
<dbReference type="Pfam" id="PF07811">
    <property type="entry name" value="TadE"/>
    <property type="match status" value="1"/>
</dbReference>
<sequence>MIRGQIRGRLTSEWTPEQLERRLAPSFSKNILTRWLYVSGIRGANATTGFVLLSLLGLVLGGALVALILWSGVATQFADLLRLIPGGVGEVFLPVAWVSPWFGGLLLALLPTLYVRAVRRKRIQQIEQDLPLQLDLLATLAEAGLSFDSALDRILEAQVGDRPLTEDFRLFQVDILAGRPRNNALRRLMERVDVTWFSIFISALMHAEQVGSSLATTLRTQADDLRMRRRERALAMAMAIPVKLLFPLIVCFLPGIMTAALGPVIYQIVQGVDSVLEVAAGTEIPEIGERLAFDLGSEWLRRHPLGMCAAVLLVASSVLTTTALGQSGQTTGGDEPGRASLAPAARSSPLPRVPQRVAWGEGDLAVPRPGHEPDSELRQLPPIRGREPLQNGFRPPATDEEAGDRASEFILERIDPQLTIDLQVDRPVILRLKQAPLRDQISNPEIVEMVNVTDTEVSLVGRQPGTTVLNFWFENAAGKESILSYLVRVESLSTDVEESRRINVKLLKLEDQINRAFPNSVVRLQYVGSQVVVRGQAKDIEEASAILRIVSQSVPEAERTRKSILRAEIHAPDEGERVRDDVLIVDTAIANTLPEGQSLPSLLSGETESGFSSFNINNRIVNLLEIGGLHQVMLKVTVAEVNRSAIRAIGADLRIGGGSSSFFSLLPLAELGMAGTGGTLLVNRGDFDLAINALKQLNLARSLAEPNLVTMNGQPANFQVGGEFPVPQVTGFTGAGLQGVEFVPFGVQLDFTPNVTDGDRIRLTLRATVSTRTEDTTNIHGSNITGLNSRNFQSTVELREGQTIAIAGLIQSNLGATSERVPLVGDVPFLGRLFSSDRTSYDEQELIVLVTPYLVNPIDAACEPLPLPGSDYFEPDDLEFFLRGSLTGHFAEDFRTPARTDIHKIKAFRRVEQELIIGAPMTLTAAHQIRSPLDRFVTLGLVGGAMLIFLVGCQTLDEQQSACTSDADSIENRSTLGRATLQSGFLSDNKDEGCRQADFPGSAVPAPPGTYVGGWNDAMICAGRRYDFVISRHEWFSGGGQLGPEGRQHVARIAEVLPSRPDNVILEAEPTELRGEETLDQALARTSALNEQRRKDVVAALMSGGVWDAEQRVILAPIDRVGVHGIEAPRVYNQLLRGGRGQQRGGGAGGQGGGGFGGGCASVSTVASGRHDTANKLHLRAIDQKTKAEACRLTAEELAAHGKDNHAIAQFEQARQLDPEIRGIAHSLAVLYDRQGRRDAAHREYTRALEETPRDPDVHNDLGYFLYSQGQYSDAQRSLERALQLDGEHSKARINLAMVLAAEGNFDVAFRHFEQALGPAAAHHNIGLLQMRAGRRDEGIVHLRQAMDRDPSLGSVDVLVAFVPEVAHDSEILPANQIFVVLVSRLHRLRNLRMAFLDLIMIVTRFLGVPCRNLGLMRFDVPTMRLNFRDLLLQVRFVLEDLGFESLECRQCTPVLHAHCPQLLEPFDVVGLGGSVRLLRGRVIGSQRCHGSSDEENGVVVGDACNDSACDPIVTLLTMSVIGNRFRRQGSISSVPMVSNWCSEVRLERQGDRRGQALVEFAVVSFALTFLLGAMLAFGFLFFSANVLQQAADVGAMEFARHPAPPDETFQNALAASELYSEADLVVPVGTRSDELPLINGLLFSVYVYDPDIDMLRYPGTLVTNGEGETTVVIPIVGPGNRDATTGVETITEWRRVVEEVIPAGETAGPYSMMATLDEQGGLGQPGMVALRINYPYQSSALVAYVHTDADGNLLSPPETIGRDDVLNVPVTADDDAVTGATTATFPDGDTLSDAGYSLVDPAADSDIGASPNRGTYGFGEAQAFATTVRPYRKVISAQAIYRREVFE</sequence>
<reference evidence="13 14" key="1">
    <citation type="submission" date="2024-02" db="EMBL/GenBank/DDBJ databases">
        <authorList>
            <person name="Chen Y."/>
            <person name="Shah S."/>
            <person name="Dougan E. K."/>
            <person name="Thang M."/>
            <person name="Chan C."/>
        </authorList>
    </citation>
    <scope>NUCLEOTIDE SEQUENCE [LARGE SCALE GENOMIC DNA]</scope>
</reference>
<comment type="subcellular location">
    <subcellularLocation>
        <location evidence="1">Cell membrane</location>
        <topology evidence="1">Multi-pass membrane protein</topology>
    </subcellularLocation>
</comment>
<evidence type="ECO:0000256" key="4">
    <source>
        <dbReference type="ARBA" id="ARBA00022989"/>
    </source>
</evidence>
<proteinExistence type="predicted"/>
<feature type="compositionally biased region" description="Low complexity" evidence="7">
    <location>
        <begin position="338"/>
        <end position="350"/>
    </location>
</feature>
<dbReference type="InterPro" id="IPR032789">
    <property type="entry name" value="T2SS-T3SS_pil_N"/>
</dbReference>
<feature type="transmembrane region" description="Helical" evidence="8">
    <location>
        <begin position="1394"/>
        <end position="1415"/>
    </location>
</feature>
<organism evidence="13 14">
    <name type="scientific">Durusdinium trenchii</name>
    <dbReference type="NCBI Taxonomy" id="1381693"/>
    <lineage>
        <taxon>Eukaryota</taxon>
        <taxon>Sar</taxon>
        <taxon>Alveolata</taxon>
        <taxon>Dinophyceae</taxon>
        <taxon>Suessiales</taxon>
        <taxon>Symbiodiniaceae</taxon>
        <taxon>Durusdinium</taxon>
    </lineage>
</organism>
<comment type="caution">
    <text evidence="13">The sequence shown here is derived from an EMBL/GenBank/DDBJ whole genome shotgun (WGS) entry which is preliminary data.</text>
</comment>
<dbReference type="Proteomes" id="UP001642464">
    <property type="component" value="Unassembled WGS sequence"/>
</dbReference>